<organism evidence="3 4">
    <name type="scientific">Trematosphaeria pertusa</name>
    <dbReference type="NCBI Taxonomy" id="390896"/>
    <lineage>
        <taxon>Eukaryota</taxon>
        <taxon>Fungi</taxon>
        <taxon>Dikarya</taxon>
        <taxon>Ascomycota</taxon>
        <taxon>Pezizomycotina</taxon>
        <taxon>Dothideomycetes</taxon>
        <taxon>Pleosporomycetidae</taxon>
        <taxon>Pleosporales</taxon>
        <taxon>Massarineae</taxon>
        <taxon>Trematosphaeriaceae</taxon>
        <taxon>Trematosphaeria</taxon>
    </lineage>
</organism>
<dbReference type="RefSeq" id="XP_033675648.1">
    <property type="nucleotide sequence ID" value="XM_033830608.1"/>
</dbReference>
<evidence type="ECO:0000256" key="1">
    <source>
        <dbReference type="SAM" id="SignalP"/>
    </source>
</evidence>
<protein>
    <submittedName>
        <fullName evidence="3">WSC-domain-containing protein</fullName>
    </submittedName>
</protein>
<dbReference type="PANTHER" id="PTHR43662">
    <property type="match status" value="1"/>
</dbReference>
<dbReference type="Pfam" id="PF01822">
    <property type="entry name" value="WSC"/>
    <property type="match status" value="1"/>
</dbReference>
<feature type="chain" id="PRO_5025664587" evidence="1">
    <location>
        <begin position="19"/>
        <end position="484"/>
    </location>
</feature>
<dbReference type="OrthoDB" id="74764at2759"/>
<dbReference type="SMART" id="SM00321">
    <property type="entry name" value="WSC"/>
    <property type="match status" value="1"/>
</dbReference>
<accession>A0A6A6HR62</accession>
<name>A0A6A6HR62_9PLEO</name>
<dbReference type="InterPro" id="IPR002889">
    <property type="entry name" value="WSC_carb-bd"/>
</dbReference>
<evidence type="ECO:0000313" key="3">
    <source>
        <dbReference type="EMBL" id="KAF2240644.1"/>
    </source>
</evidence>
<keyword evidence="4" id="KW-1185">Reference proteome</keyword>
<dbReference type="PANTHER" id="PTHR43662:SF3">
    <property type="entry name" value="DOMAIN PROTEIN, PUTATIVE (AFU_ORTHOLOGUE AFUA_6G11970)-RELATED"/>
    <property type="match status" value="1"/>
</dbReference>
<dbReference type="PROSITE" id="PS51212">
    <property type="entry name" value="WSC"/>
    <property type="match status" value="1"/>
</dbReference>
<keyword evidence="1" id="KW-0732">Signal</keyword>
<dbReference type="EMBL" id="ML987216">
    <property type="protein sequence ID" value="KAF2240644.1"/>
    <property type="molecule type" value="Genomic_DNA"/>
</dbReference>
<gene>
    <name evidence="3" type="ORF">BU26DRAFT_525866</name>
</gene>
<evidence type="ECO:0000259" key="2">
    <source>
        <dbReference type="PROSITE" id="PS51212"/>
    </source>
</evidence>
<dbReference type="Pfam" id="PF09362">
    <property type="entry name" value="DUF1996"/>
    <property type="match status" value="1"/>
</dbReference>
<evidence type="ECO:0000313" key="4">
    <source>
        <dbReference type="Proteomes" id="UP000800094"/>
    </source>
</evidence>
<dbReference type="InterPro" id="IPR018535">
    <property type="entry name" value="DUF1996"/>
</dbReference>
<proteinExistence type="predicted"/>
<sequence length="484" mass="51626">MKSVLLGLAASLAAPVRSTFVVQCYSRLFDQRADPVISPGVASGHVHTISGGNGFNFSMTYEDARASQCSTCNIKQDLSNYWSPKMYFHAQNGSFLDVPIIGDNDGGNMGGMAIYYLTRGGPNNDKLKAFPPGFRMVAGDSSKRSETDDFAGRAVTHKCVGGSGEDTKHLPNEKCDQIRVQVTFPACWDGKNLDSEDHRSHVSYPAEGNFDGGACPSSHPVHLVTLFYEVYYDTQGFKDMWYGDKQPFVFANGDATGYGYHGDFVNGWDIDKLQEGLDTCVDGVENCAEQVFGEFNSQTETQACKLPAMIDEQVTGALEALPGCNPVTEGPEPASPAQNCAAPKLMAVATPEMAGYVDVTSKGYKYIGCGKDNAGDRTLGEELLTGDDMTVPKCIDFCKGKGKQYAGLEYSGQCYCGSSVAADRAPVQGSTGNCLMKCSGDANQVCGGADAISLYEACSGGACTNAAKRMSRRLAGLERTNAGL</sequence>
<dbReference type="AlphaFoldDB" id="A0A6A6HR62"/>
<dbReference type="GeneID" id="54583938"/>
<feature type="domain" description="WSC" evidence="2">
    <location>
        <begin position="363"/>
        <end position="458"/>
    </location>
</feature>
<reference evidence="3" key="1">
    <citation type="journal article" date="2020" name="Stud. Mycol.">
        <title>101 Dothideomycetes genomes: a test case for predicting lifestyles and emergence of pathogens.</title>
        <authorList>
            <person name="Haridas S."/>
            <person name="Albert R."/>
            <person name="Binder M."/>
            <person name="Bloem J."/>
            <person name="Labutti K."/>
            <person name="Salamov A."/>
            <person name="Andreopoulos B."/>
            <person name="Baker S."/>
            <person name="Barry K."/>
            <person name="Bills G."/>
            <person name="Bluhm B."/>
            <person name="Cannon C."/>
            <person name="Castanera R."/>
            <person name="Culley D."/>
            <person name="Daum C."/>
            <person name="Ezra D."/>
            <person name="Gonzalez J."/>
            <person name="Henrissat B."/>
            <person name="Kuo A."/>
            <person name="Liang C."/>
            <person name="Lipzen A."/>
            <person name="Lutzoni F."/>
            <person name="Magnuson J."/>
            <person name="Mondo S."/>
            <person name="Nolan M."/>
            <person name="Ohm R."/>
            <person name="Pangilinan J."/>
            <person name="Park H.-J."/>
            <person name="Ramirez L."/>
            <person name="Alfaro M."/>
            <person name="Sun H."/>
            <person name="Tritt A."/>
            <person name="Yoshinaga Y."/>
            <person name="Zwiers L.-H."/>
            <person name="Turgeon B."/>
            <person name="Goodwin S."/>
            <person name="Spatafora J."/>
            <person name="Crous P."/>
            <person name="Grigoriev I."/>
        </authorList>
    </citation>
    <scope>NUCLEOTIDE SEQUENCE</scope>
    <source>
        <strain evidence="3">CBS 122368</strain>
    </source>
</reference>
<dbReference type="Proteomes" id="UP000800094">
    <property type="component" value="Unassembled WGS sequence"/>
</dbReference>
<feature type="signal peptide" evidence="1">
    <location>
        <begin position="1"/>
        <end position="18"/>
    </location>
</feature>